<dbReference type="EMBL" id="BPLQ01003490">
    <property type="protein sequence ID" value="GIY00891.1"/>
    <property type="molecule type" value="Genomic_DNA"/>
</dbReference>
<protein>
    <submittedName>
        <fullName evidence="1">Uncharacterized protein</fullName>
    </submittedName>
</protein>
<name>A0AAV4PX48_9ARAC</name>
<sequence length="95" mass="10865">MYLSAALKKIRKIPNMQPSSGYYDQLSQNLVVFKCMPLLQKRKSRPFACQKSFACLSPIRNIEYDHKCYSLRVCSAISSRPPKCSCRRCPSGLVE</sequence>
<keyword evidence="2" id="KW-1185">Reference proteome</keyword>
<gene>
    <name evidence="1" type="ORF">CDAR_620601</name>
</gene>
<dbReference type="AlphaFoldDB" id="A0AAV4PX48"/>
<accession>A0AAV4PX48</accession>
<dbReference type="Proteomes" id="UP001054837">
    <property type="component" value="Unassembled WGS sequence"/>
</dbReference>
<proteinExistence type="predicted"/>
<evidence type="ECO:0000313" key="2">
    <source>
        <dbReference type="Proteomes" id="UP001054837"/>
    </source>
</evidence>
<comment type="caution">
    <text evidence="1">The sequence shown here is derived from an EMBL/GenBank/DDBJ whole genome shotgun (WGS) entry which is preliminary data.</text>
</comment>
<evidence type="ECO:0000313" key="1">
    <source>
        <dbReference type="EMBL" id="GIY00891.1"/>
    </source>
</evidence>
<organism evidence="1 2">
    <name type="scientific">Caerostris darwini</name>
    <dbReference type="NCBI Taxonomy" id="1538125"/>
    <lineage>
        <taxon>Eukaryota</taxon>
        <taxon>Metazoa</taxon>
        <taxon>Ecdysozoa</taxon>
        <taxon>Arthropoda</taxon>
        <taxon>Chelicerata</taxon>
        <taxon>Arachnida</taxon>
        <taxon>Araneae</taxon>
        <taxon>Araneomorphae</taxon>
        <taxon>Entelegynae</taxon>
        <taxon>Araneoidea</taxon>
        <taxon>Araneidae</taxon>
        <taxon>Caerostris</taxon>
    </lineage>
</organism>
<reference evidence="1 2" key="1">
    <citation type="submission" date="2021-06" db="EMBL/GenBank/DDBJ databases">
        <title>Caerostris darwini draft genome.</title>
        <authorList>
            <person name="Kono N."/>
            <person name="Arakawa K."/>
        </authorList>
    </citation>
    <scope>NUCLEOTIDE SEQUENCE [LARGE SCALE GENOMIC DNA]</scope>
</reference>